<keyword evidence="2" id="KW-1185">Reference proteome</keyword>
<organism evidence="1 2">
    <name type="scientific">Luteitalea pratensis</name>
    <dbReference type="NCBI Taxonomy" id="1855912"/>
    <lineage>
        <taxon>Bacteria</taxon>
        <taxon>Pseudomonadati</taxon>
        <taxon>Acidobacteriota</taxon>
        <taxon>Vicinamibacteria</taxon>
        <taxon>Vicinamibacterales</taxon>
        <taxon>Vicinamibacteraceae</taxon>
        <taxon>Luteitalea</taxon>
    </lineage>
</organism>
<dbReference type="RefSeq" id="WP_110169273.1">
    <property type="nucleotide sequence ID" value="NZ_CP015136.1"/>
</dbReference>
<reference evidence="2" key="2">
    <citation type="submission" date="2016-04" db="EMBL/GenBank/DDBJ databases">
        <title>First Complete Genome Sequence of a Subdivision 6 Acidobacterium.</title>
        <authorList>
            <person name="Huang S."/>
            <person name="Vieira S."/>
            <person name="Bunk B."/>
            <person name="Riedel T."/>
            <person name="Sproeer C."/>
            <person name="Overmann J."/>
        </authorList>
    </citation>
    <scope>NUCLEOTIDE SEQUENCE [LARGE SCALE GENOMIC DNA]</scope>
    <source>
        <strain evidence="2">DSM 100886 HEG_-6_39</strain>
    </source>
</reference>
<dbReference type="AlphaFoldDB" id="A0A143PGW9"/>
<dbReference type="EMBL" id="CP015136">
    <property type="protein sequence ID" value="AMY07308.1"/>
    <property type="molecule type" value="Genomic_DNA"/>
</dbReference>
<reference evidence="1 2" key="1">
    <citation type="journal article" date="2016" name="Genome Announc.">
        <title>First Complete Genome Sequence of a Subdivision 6 Acidobacterium Strain.</title>
        <authorList>
            <person name="Huang S."/>
            <person name="Vieira S."/>
            <person name="Bunk B."/>
            <person name="Riedel T."/>
            <person name="Sproer C."/>
            <person name="Overmann J."/>
        </authorList>
    </citation>
    <scope>NUCLEOTIDE SEQUENCE [LARGE SCALE GENOMIC DNA]</scope>
    <source>
        <strain evidence="2">DSM 100886 HEG_-6_39</strain>
    </source>
</reference>
<gene>
    <name evidence="1" type="ORF">LuPra_00475</name>
</gene>
<name>A0A143PGW9_LUTPR</name>
<dbReference type="PROSITE" id="PS51257">
    <property type="entry name" value="PROKAR_LIPOPROTEIN"/>
    <property type="match status" value="1"/>
</dbReference>
<accession>A0A143PGW9</accession>
<evidence type="ECO:0000313" key="1">
    <source>
        <dbReference type="EMBL" id="AMY07308.1"/>
    </source>
</evidence>
<dbReference type="KEGG" id="abac:LuPra_00475"/>
<proteinExistence type="predicted"/>
<dbReference type="OrthoDB" id="186087at2"/>
<dbReference type="STRING" id="1855912.LuPra_00475"/>
<evidence type="ECO:0000313" key="2">
    <source>
        <dbReference type="Proteomes" id="UP000076079"/>
    </source>
</evidence>
<sequence>MRTVKMAVLAFVASWAIGCISLDSVIKIKPDGSGTMEQTMLINSSTMSMMSMMGGGESKDAKPKLDPATIFSKEKLAADAANLGEGVTFVSSEPVTQGEMKGVKAIYAFTDFNKLKVSTSLPDMEEGGTSVTGKGDPLPIRFSRSGSSSLLTMNMLEELAKADAKSGAKTEAKAGDKPEMPKEMMAMLAPMFKDMRVAIAVEPVGTLVRTNATHVQGKRVTLFDVAFGELFADPAGLEKMEKLGNNPSLTEIRAALKGMKGIKINDVDKLEIEFK</sequence>
<protein>
    <submittedName>
        <fullName evidence="1">Uncharacterized protein</fullName>
    </submittedName>
</protein>
<dbReference type="Proteomes" id="UP000076079">
    <property type="component" value="Chromosome"/>
</dbReference>